<organism evidence="2 3">
    <name type="scientific">Eumeta variegata</name>
    <name type="common">Bagworm moth</name>
    <name type="synonym">Eumeta japonica</name>
    <dbReference type="NCBI Taxonomy" id="151549"/>
    <lineage>
        <taxon>Eukaryota</taxon>
        <taxon>Metazoa</taxon>
        <taxon>Ecdysozoa</taxon>
        <taxon>Arthropoda</taxon>
        <taxon>Hexapoda</taxon>
        <taxon>Insecta</taxon>
        <taxon>Pterygota</taxon>
        <taxon>Neoptera</taxon>
        <taxon>Endopterygota</taxon>
        <taxon>Lepidoptera</taxon>
        <taxon>Glossata</taxon>
        <taxon>Ditrysia</taxon>
        <taxon>Tineoidea</taxon>
        <taxon>Psychidae</taxon>
        <taxon>Oiketicinae</taxon>
        <taxon>Eumeta</taxon>
    </lineage>
</organism>
<feature type="region of interest" description="Disordered" evidence="1">
    <location>
        <begin position="1"/>
        <end position="20"/>
    </location>
</feature>
<dbReference type="Proteomes" id="UP000299102">
    <property type="component" value="Unassembled WGS sequence"/>
</dbReference>
<accession>A0A4C1YGP1</accession>
<gene>
    <name evidence="2" type="ORF">EVAR_53582_1</name>
</gene>
<proteinExistence type="predicted"/>
<evidence type="ECO:0000256" key="1">
    <source>
        <dbReference type="SAM" id="MobiDB-lite"/>
    </source>
</evidence>
<protein>
    <submittedName>
        <fullName evidence="2">Uncharacterized protein</fullName>
    </submittedName>
</protein>
<name>A0A4C1YGP1_EUMVA</name>
<sequence length="86" mass="9272">MNANKNQFGLRTRPGKSGAIRSGAETKITHLQRAAPRLGSFLANTDIYKSAGRDGPAADPRRLDGPAAVLLIYFNNVYILLFANVA</sequence>
<evidence type="ECO:0000313" key="3">
    <source>
        <dbReference type="Proteomes" id="UP000299102"/>
    </source>
</evidence>
<evidence type="ECO:0000313" key="2">
    <source>
        <dbReference type="EMBL" id="GBP75541.1"/>
    </source>
</evidence>
<reference evidence="2 3" key="1">
    <citation type="journal article" date="2019" name="Commun. Biol.">
        <title>The bagworm genome reveals a unique fibroin gene that provides high tensile strength.</title>
        <authorList>
            <person name="Kono N."/>
            <person name="Nakamura H."/>
            <person name="Ohtoshi R."/>
            <person name="Tomita M."/>
            <person name="Numata K."/>
            <person name="Arakawa K."/>
        </authorList>
    </citation>
    <scope>NUCLEOTIDE SEQUENCE [LARGE SCALE GENOMIC DNA]</scope>
</reference>
<dbReference type="EMBL" id="BGZK01001252">
    <property type="protein sequence ID" value="GBP75541.1"/>
    <property type="molecule type" value="Genomic_DNA"/>
</dbReference>
<keyword evidence="3" id="KW-1185">Reference proteome</keyword>
<dbReference type="AlphaFoldDB" id="A0A4C1YGP1"/>
<comment type="caution">
    <text evidence="2">The sequence shown here is derived from an EMBL/GenBank/DDBJ whole genome shotgun (WGS) entry which is preliminary data.</text>
</comment>